<proteinExistence type="predicted"/>
<organism evidence="6 7">
    <name type="scientific">Sphaerosporella brunnea</name>
    <dbReference type="NCBI Taxonomy" id="1250544"/>
    <lineage>
        <taxon>Eukaryota</taxon>
        <taxon>Fungi</taxon>
        <taxon>Dikarya</taxon>
        <taxon>Ascomycota</taxon>
        <taxon>Pezizomycotina</taxon>
        <taxon>Pezizomycetes</taxon>
        <taxon>Pezizales</taxon>
        <taxon>Pyronemataceae</taxon>
        <taxon>Sphaerosporella</taxon>
    </lineage>
</organism>
<dbReference type="InterPro" id="IPR011009">
    <property type="entry name" value="Kinase-like_dom_sf"/>
</dbReference>
<feature type="compositionally biased region" description="Polar residues" evidence="4">
    <location>
        <begin position="104"/>
        <end position="122"/>
    </location>
</feature>
<feature type="domain" description="Fungal-type protein kinase" evidence="5">
    <location>
        <begin position="240"/>
        <end position="667"/>
    </location>
</feature>
<evidence type="ECO:0000256" key="1">
    <source>
        <dbReference type="ARBA" id="ARBA00012513"/>
    </source>
</evidence>
<evidence type="ECO:0000256" key="4">
    <source>
        <dbReference type="SAM" id="MobiDB-lite"/>
    </source>
</evidence>
<dbReference type="PROSITE" id="PS00109">
    <property type="entry name" value="PROTEIN_KINASE_TYR"/>
    <property type="match status" value="1"/>
</dbReference>
<dbReference type="Proteomes" id="UP000326924">
    <property type="component" value="Unassembled WGS sequence"/>
</dbReference>
<feature type="region of interest" description="Disordered" evidence="4">
    <location>
        <begin position="751"/>
        <end position="776"/>
    </location>
</feature>
<sequence>MPSTSSSRKRPRSADDPTPSCRRARRLADAPPAPPPDPSTPRLLRRSVGYPAPRRPPRSVSSPVPAHAVRSAQPDITPFIVAPPARTPAPRVLHPPPVKCTPITPKSANVRSIPNSDTPSNTDRSEMDVPLFEEVRGHVSFGCAALWNRFDVAAFDDLCNHAAALGLHDGRRWTSWPVLTAEINVCLFLEDLFEDLHAYMPTGLTAYRFIRSGSVPLHNGDCPCKTDLVFTTTFGSIQNPIESEAVPSWADVRVVGALKSNPDKSDNDSTIVQVASYACEVFGNQPWRRWVLCFTLCGSQMRIWQFDRGGALGSTIIDIHAEWKLFLTAFFSFASMDATSIGLDPTIRCDVDGVEDTFDPTLAAYHPEPESLRPYIWIPVRLPEDPTPGGSTAGYSTGPDSPVPPSMQAFRPQTWSRLELHTFSMAQRWAIITSTAMCSRARLWGTEDWTYVVKDQWRVPERGLEGDLISQCCCGDPIGLPRCAWHSDMLVLRDGSPAREDIEFLRPSAASTPVTNRRSADDASAFDSHYLLRAGCELRNRVHTRLLISPAGLSLNWFGTYTNLLTALRDAVEGHCHMVYQHQILHRDVSVNNVILTTAPDAGGNLITGGALIDFDLAISTTRTASSGATQRIGTFDFMAHEILASQSTPHTPLHDLESFFYVLLWLIIYYDRSGSRRSPPPKDTIFAEPQRGDKNPYHTASLAKRLYRDPREFRKDVWPTVAPDARCLRPVLLAWHRVLFAPRVYVDDDDTDDDDWDSQDEDAEEAPPPPLVVEPRTRDAYAAVLQLLRTGIETLAGR</sequence>
<evidence type="ECO:0000259" key="5">
    <source>
        <dbReference type="Pfam" id="PF17667"/>
    </source>
</evidence>
<evidence type="ECO:0000313" key="7">
    <source>
        <dbReference type="Proteomes" id="UP000326924"/>
    </source>
</evidence>
<dbReference type="OrthoDB" id="5584477at2759"/>
<dbReference type="GO" id="GO:0004674">
    <property type="term" value="F:protein serine/threonine kinase activity"/>
    <property type="evidence" value="ECO:0007669"/>
    <property type="project" value="UniProtKB-EC"/>
</dbReference>
<protein>
    <recommendedName>
        <fullName evidence="1">non-specific serine/threonine protein kinase</fullName>
        <ecNumber evidence="1">2.7.11.1</ecNumber>
    </recommendedName>
</protein>
<comment type="catalytic activity">
    <reaction evidence="3">
        <text>L-seryl-[protein] + ATP = O-phospho-L-seryl-[protein] + ADP + H(+)</text>
        <dbReference type="Rhea" id="RHEA:17989"/>
        <dbReference type="Rhea" id="RHEA-COMP:9863"/>
        <dbReference type="Rhea" id="RHEA-COMP:11604"/>
        <dbReference type="ChEBI" id="CHEBI:15378"/>
        <dbReference type="ChEBI" id="CHEBI:29999"/>
        <dbReference type="ChEBI" id="CHEBI:30616"/>
        <dbReference type="ChEBI" id="CHEBI:83421"/>
        <dbReference type="ChEBI" id="CHEBI:456216"/>
        <dbReference type="EC" id="2.7.11.1"/>
    </reaction>
</comment>
<keyword evidence="7" id="KW-1185">Reference proteome</keyword>
<gene>
    <name evidence="6" type="ORF">FN846DRAFT_461077</name>
</gene>
<evidence type="ECO:0000256" key="3">
    <source>
        <dbReference type="ARBA" id="ARBA00048679"/>
    </source>
</evidence>
<dbReference type="InterPro" id="IPR008266">
    <property type="entry name" value="Tyr_kinase_AS"/>
</dbReference>
<dbReference type="EMBL" id="VXIS01000385">
    <property type="protein sequence ID" value="KAA8893951.1"/>
    <property type="molecule type" value="Genomic_DNA"/>
</dbReference>
<name>A0A5J5EFD8_9PEZI</name>
<dbReference type="PANTHER" id="PTHR38248:SF2">
    <property type="entry name" value="FUNK1 11"/>
    <property type="match status" value="1"/>
</dbReference>
<accession>A0A5J5EFD8</accession>
<dbReference type="PANTHER" id="PTHR38248">
    <property type="entry name" value="FUNK1 6"/>
    <property type="match status" value="1"/>
</dbReference>
<dbReference type="InterPro" id="IPR040976">
    <property type="entry name" value="Pkinase_fungal"/>
</dbReference>
<feature type="region of interest" description="Disordered" evidence="4">
    <location>
        <begin position="103"/>
        <end position="125"/>
    </location>
</feature>
<feature type="region of interest" description="Disordered" evidence="4">
    <location>
        <begin position="676"/>
        <end position="699"/>
    </location>
</feature>
<comment type="caution">
    <text evidence="6">The sequence shown here is derived from an EMBL/GenBank/DDBJ whole genome shotgun (WGS) entry which is preliminary data.</text>
</comment>
<dbReference type="InParanoid" id="A0A5J5EFD8"/>
<dbReference type="AlphaFoldDB" id="A0A5J5EFD8"/>
<evidence type="ECO:0000313" key="6">
    <source>
        <dbReference type="EMBL" id="KAA8893951.1"/>
    </source>
</evidence>
<feature type="compositionally biased region" description="Low complexity" evidence="4">
    <location>
        <begin position="58"/>
        <end position="71"/>
    </location>
</feature>
<feature type="compositionally biased region" description="Acidic residues" evidence="4">
    <location>
        <begin position="751"/>
        <end position="766"/>
    </location>
</feature>
<evidence type="ECO:0000256" key="2">
    <source>
        <dbReference type="ARBA" id="ARBA00047899"/>
    </source>
</evidence>
<dbReference type="EC" id="2.7.11.1" evidence="1"/>
<dbReference type="SUPFAM" id="SSF56112">
    <property type="entry name" value="Protein kinase-like (PK-like)"/>
    <property type="match status" value="1"/>
</dbReference>
<dbReference type="Gene3D" id="1.10.510.10">
    <property type="entry name" value="Transferase(Phosphotransferase) domain 1"/>
    <property type="match status" value="1"/>
</dbReference>
<dbReference type="Pfam" id="PF17667">
    <property type="entry name" value="Pkinase_fungal"/>
    <property type="match status" value="1"/>
</dbReference>
<feature type="region of interest" description="Disordered" evidence="4">
    <location>
        <begin position="1"/>
        <end position="71"/>
    </location>
</feature>
<reference evidence="6 7" key="1">
    <citation type="submission" date="2019-09" db="EMBL/GenBank/DDBJ databases">
        <title>Draft genome of the ectomycorrhizal ascomycete Sphaerosporella brunnea.</title>
        <authorList>
            <consortium name="DOE Joint Genome Institute"/>
            <person name="Benucci G.M."/>
            <person name="Marozzi G."/>
            <person name="Antonielli L."/>
            <person name="Sanchez S."/>
            <person name="Marco P."/>
            <person name="Wang X."/>
            <person name="Falini L.B."/>
            <person name="Barry K."/>
            <person name="Haridas S."/>
            <person name="Lipzen A."/>
            <person name="Labutti K."/>
            <person name="Grigoriev I.V."/>
            <person name="Murat C."/>
            <person name="Martin F."/>
            <person name="Albertini E."/>
            <person name="Donnini D."/>
            <person name="Bonito G."/>
        </authorList>
    </citation>
    <scope>NUCLEOTIDE SEQUENCE [LARGE SCALE GENOMIC DNA]</scope>
    <source>
        <strain evidence="6 7">Sb_GMNB300</strain>
    </source>
</reference>
<comment type="catalytic activity">
    <reaction evidence="2">
        <text>L-threonyl-[protein] + ATP = O-phospho-L-threonyl-[protein] + ADP + H(+)</text>
        <dbReference type="Rhea" id="RHEA:46608"/>
        <dbReference type="Rhea" id="RHEA-COMP:11060"/>
        <dbReference type="Rhea" id="RHEA-COMP:11605"/>
        <dbReference type="ChEBI" id="CHEBI:15378"/>
        <dbReference type="ChEBI" id="CHEBI:30013"/>
        <dbReference type="ChEBI" id="CHEBI:30616"/>
        <dbReference type="ChEBI" id="CHEBI:61977"/>
        <dbReference type="ChEBI" id="CHEBI:456216"/>
        <dbReference type="EC" id="2.7.11.1"/>
    </reaction>
</comment>